<dbReference type="GO" id="GO:0005886">
    <property type="term" value="C:plasma membrane"/>
    <property type="evidence" value="ECO:0007669"/>
    <property type="project" value="TreeGrafter"/>
</dbReference>
<keyword evidence="1" id="KW-1133">Transmembrane helix</keyword>
<dbReference type="Proteomes" id="UP000663881">
    <property type="component" value="Unassembled WGS sequence"/>
</dbReference>
<feature type="non-terminal residue" evidence="2">
    <location>
        <position position="1"/>
    </location>
</feature>
<name>A0A820KUG3_9BILA</name>
<dbReference type="AlphaFoldDB" id="A0A820KUG3"/>
<evidence type="ECO:0008006" key="4">
    <source>
        <dbReference type="Google" id="ProtNLM"/>
    </source>
</evidence>
<keyword evidence="1" id="KW-0472">Membrane</keyword>
<protein>
    <recommendedName>
        <fullName evidence="4">Ion transport domain-containing protein</fullName>
    </recommendedName>
</protein>
<dbReference type="InterPro" id="IPR050927">
    <property type="entry name" value="TRPM"/>
</dbReference>
<evidence type="ECO:0000256" key="1">
    <source>
        <dbReference type="SAM" id="Phobius"/>
    </source>
</evidence>
<evidence type="ECO:0000313" key="2">
    <source>
        <dbReference type="EMBL" id="CAF4345050.1"/>
    </source>
</evidence>
<proteinExistence type="predicted"/>
<accession>A0A820KUG3</accession>
<dbReference type="PANTHER" id="PTHR13800:SF12">
    <property type="entry name" value="TRANSIENT RECEPTOR POTENTIAL CATION CHANNEL SUBFAMILY M MEMBER-LIKE 2"/>
    <property type="match status" value="1"/>
</dbReference>
<dbReference type="GO" id="GO:0099604">
    <property type="term" value="F:ligand-gated calcium channel activity"/>
    <property type="evidence" value="ECO:0007669"/>
    <property type="project" value="TreeGrafter"/>
</dbReference>
<comment type="caution">
    <text evidence="2">The sequence shown here is derived from an EMBL/GenBank/DDBJ whole genome shotgun (WGS) entry which is preliminary data.</text>
</comment>
<feature type="transmembrane region" description="Helical" evidence="1">
    <location>
        <begin position="88"/>
        <end position="106"/>
    </location>
</feature>
<evidence type="ECO:0000313" key="3">
    <source>
        <dbReference type="Proteomes" id="UP000663881"/>
    </source>
</evidence>
<dbReference type="EMBL" id="CAJOAY010021036">
    <property type="protein sequence ID" value="CAF4345050.1"/>
    <property type="molecule type" value="Genomic_DNA"/>
</dbReference>
<sequence length="159" mass="18831">AILYPVYYLLYTNLSGELSGLDESTYDTTSIATHVLLAFHMLLINVLLVNLLIAMFNQSFQDVQSIQTDIWNYQQYAVVREYYDRPPLFLPFSTIFDIIALIKMFYHWYLRVRYNYANPLQRVFKVIAVQPELELVWQEFESASTYAYAQREALTKIDR</sequence>
<dbReference type="PANTHER" id="PTHR13800">
    <property type="entry name" value="TRANSIENT RECEPTOR POTENTIAL CATION CHANNEL, SUBFAMILY M, MEMBER 6"/>
    <property type="match status" value="1"/>
</dbReference>
<reference evidence="2" key="1">
    <citation type="submission" date="2021-02" db="EMBL/GenBank/DDBJ databases">
        <authorList>
            <person name="Nowell W R."/>
        </authorList>
    </citation>
    <scope>NUCLEOTIDE SEQUENCE</scope>
</reference>
<feature type="transmembrane region" description="Helical" evidence="1">
    <location>
        <begin position="35"/>
        <end position="56"/>
    </location>
</feature>
<keyword evidence="1" id="KW-0812">Transmembrane</keyword>
<gene>
    <name evidence="2" type="ORF">OKA104_LOCUS48496</name>
</gene>
<organism evidence="2 3">
    <name type="scientific">Adineta steineri</name>
    <dbReference type="NCBI Taxonomy" id="433720"/>
    <lineage>
        <taxon>Eukaryota</taxon>
        <taxon>Metazoa</taxon>
        <taxon>Spiralia</taxon>
        <taxon>Gnathifera</taxon>
        <taxon>Rotifera</taxon>
        <taxon>Eurotatoria</taxon>
        <taxon>Bdelloidea</taxon>
        <taxon>Adinetida</taxon>
        <taxon>Adinetidae</taxon>
        <taxon>Adineta</taxon>
    </lineage>
</organism>